<dbReference type="AlphaFoldDB" id="X1U7S7"/>
<name>X1U7S7_9ZZZZ</name>
<comment type="caution">
    <text evidence="1">The sequence shown here is derived from an EMBL/GenBank/DDBJ whole genome shotgun (WGS) entry which is preliminary data.</text>
</comment>
<accession>X1U7S7</accession>
<gene>
    <name evidence="1" type="ORF">S12H4_53140</name>
</gene>
<evidence type="ECO:0000313" key="1">
    <source>
        <dbReference type="EMBL" id="GAJ13603.1"/>
    </source>
</evidence>
<proteinExistence type="predicted"/>
<sequence>MTISQDQSLLGSLLAVGASVPIGSSAIVTAWGRNDMGTTQQMGISWTVRDPDGVVVEQYDAWEAWPYCPPGSEHKFDGGRFDINKPVCASQVATIWPAARKWASGGRSKTPMAM</sequence>
<protein>
    <submittedName>
        <fullName evidence="1">Uncharacterized protein</fullName>
    </submittedName>
</protein>
<dbReference type="EMBL" id="BARW01033797">
    <property type="protein sequence ID" value="GAJ13603.1"/>
    <property type="molecule type" value="Genomic_DNA"/>
</dbReference>
<organism evidence="1">
    <name type="scientific">marine sediment metagenome</name>
    <dbReference type="NCBI Taxonomy" id="412755"/>
    <lineage>
        <taxon>unclassified sequences</taxon>
        <taxon>metagenomes</taxon>
        <taxon>ecological metagenomes</taxon>
    </lineage>
</organism>
<reference evidence="1" key="1">
    <citation type="journal article" date="2014" name="Front. Microbiol.">
        <title>High frequency of phylogenetically diverse reductive dehalogenase-homologous genes in deep subseafloor sedimentary metagenomes.</title>
        <authorList>
            <person name="Kawai M."/>
            <person name="Futagami T."/>
            <person name="Toyoda A."/>
            <person name="Takaki Y."/>
            <person name="Nishi S."/>
            <person name="Hori S."/>
            <person name="Arai W."/>
            <person name="Tsubouchi T."/>
            <person name="Morono Y."/>
            <person name="Uchiyama I."/>
            <person name="Ito T."/>
            <person name="Fujiyama A."/>
            <person name="Inagaki F."/>
            <person name="Takami H."/>
        </authorList>
    </citation>
    <scope>NUCLEOTIDE SEQUENCE</scope>
    <source>
        <strain evidence="1">Expedition CK06-06</strain>
    </source>
</reference>